<feature type="region of interest" description="Disordered" evidence="1">
    <location>
        <begin position="70"/>
        <end position="94"/>
    </location>
</feature>
<evidence type="ECO:0000313" key="3">
    <source>
        <dbReference type="Proteomes" id="UP000549394"/>
    </source>
</evidence>
<dbReference type="EMBL" id="CAJFCJ010000012">
    <property type="protein sequence ID" value="CAD5120410.1"/>
    <property type="molecule type" value="Genomic_DNA"/>
</dbReference>
<reference evidence="2 3" key="1">
    <citation type="submission" date="2020-08" db="EMBL/GenBank/DDBJ databases">
        <authorList>
            <person name="Hejnol A."/>
        </authorList>
    </citation>
    <scope>NUCLEOTIDE SEQUENCE [LARGE SCALE GENOMIC DNA]</scope>
</reference>
<evidence type="ECO:0000256" key="1">
    <source>
        <dbReference type="SAM" id="MobiDB-lite"/>
    </source>
</evidence>
<dbReference type="Proteomes" id="UP000549394">
    <property type="component" value="Unassembled WGS sequence"/>
</dbReference>
<feature type="compositionally biased region" description="Basic and acidic residues" evidence="1">
    <location>
        <begin position="357"/>
        <end position="378"/>
    </location>
</feature>
<keyword evidence="3" id="KW-1185">Reference proteome</keyword>
<accession>A0A7I8VVR0</accession>
<feature type="region of interest" description="Disordered" evidence="1">
    <location>
        <begin position="337"/>
        <end position="386"/>
    </location>
</feature>
<name>A0A7I8VVR0_9ANNE</name>
<feature type="region of interest" description="Disordered" evidence="1">
    <location>
        <begin position="1"/>
        <end position="24"/>
    </location>
</feature>
<protein>
    <submittedName>
        <fullName evidence="2">DgyrCDS8976</fullName>
    </submittedName>
</protein>
<dbReference type="OrthoDB" id="6110468at2759"/>
<comment type="caution">
    <text evidence="2">The sequence shown here is derived from an EMBL/GenBank/DDBJ whole genome shotgun (WGS) entry which is preliminary data.</text>
</comment>
<proteinExistence type="predicted"/>
<dbReference type="AlphaFoldDB" id="A0A7I8VVR0"/>
<sequence>MPAVPGQPHTPTLHPRTRPEANEWALKMRQTNDWFRHDGHNVEERKQLPRKLHTEKAYEIADKARGAADEWFAHNPNRPAVKPQRTRCRSATPREDETGKWFKFSDNENYHTPRAKHRLTESLGFEVKEKSKGQSDQWYRHEHLDTPETFVKHRSPTKECRKNLDKMRASADWYIHNPSITEVPDQKLSARLADREAKTYLDRNKQGSVSEWFSHDHADNGSDAQSAPVPSPRPNVNSDSKEWFSHENFPKSEPKSKRVPCEIDKLLNQNRESDEMYAEYVSRVKPEAREWAQRSVKGLMERLLVHDPTASPAEPNAPRAVKPEARKTFEENKGQMAKVLDGHPAPPLKKSNVGRSVKPEAAETAGKHSGGDMKKVLEDQPASPGKFVGAARAIPAEAKDWAERNKGTVGQVLTGSNDLELAGKPAPKLGSNSGREIAMKHRGTAGPVIFSQPVPAK</sequence>
<feature type="compositionally biased region" description="Basic and acidic residues" evidence="1">
    <location>
        <begin position="239"/>
        <end position="261"/>
    </location>
</feature>
<gene>
    <name evidence="2" type="ORF">DGYR_LOCUS8516</name>
</gene>
<evidence type="ECO:0000313" key="2">
    <source>
        <dbReference type="EMBL" id="CAD5120410.1"/>
    </source>
</evidence>
<feature type="region of interest" description="Disordered" evidence="1">
    <location>
        <begin position="212"/>
        <end position="261"/>
    </location>
</feature>
<organism evidence="2 3">
    <name type="scientific">Dimorphilus gyrociliatus</name>
    <dbReference type="NCBI Taxonomy" id="2664684"/>
    <lineage>
        <taxon>Eukaryota</taxon>
        <taxon>Metazoa</taxon>
        <taxon>Spiralia</taxon>
        <taxon>Lophotrochozoa</taxon>
        <taxon>Annelida</taxon>
        <taxon>Polychaeta</taxon>
        <taxon>Polychaeta incertae sedis</taxon>
        <taxon>Dinophilidae</taxon>
        <taxon>Dimorphilus</taxon>
    </lineage>
</organism>